<sequence>MANHNLELPFWEGFSVTYINRRPDGVWIDLEPDGSGPVCSRCGIRYTNVHGTYQRLVRDMPMLGQPVWLRVQLRRVRCLNCGTCTEAVSWLDRHARVSKRLAEFVGLWCEKLPVAHVCKLTG</sequence>
<organism evidence="2 3">
    <name type="scientific">Pseudoduganella buxea</name>
    <dbReference type="NCBI Taxonomy" id="1949069"/>
    <lineage>
        <taxon>Bacteria</taxon>
        <taxon>Pseudomonadati</taxon>
        <taxon>Pseudomonadota</taxon>
        <taxon>Betaproteobacteria</taxon>
        <taxon>Burkholderiales</taxon>
        <taxon>Oxalobacteraceae</taxon>
        <taxon>Telluria group</taxon>
        <taxon>Pseudoduganella</taxon>
    </lineage>
</organism>
<dbReference type="AlphaFoldDB" id="A0A6I3T826"/>
<feature type="non-terminal residue" evidence="2">
    <location>
        <position position="122"/>
    </location>
</feature>
<evidence type="ECO:0000313" key="2">
    <source>
        <dbReference type="EMBL" id="MTV56532.1"/>
    </source>
</evidence>
<name>A0A6I3T826_9BURK</name>
<comment type="caution">
    <text evidence="2">The sequence shown here is derived from an EMBL/GenBank/DDBJ whole genome shotgun (WGS) entry which is preliminary data.</text>
</comment>
<evidence type="ECO:0000259" key="1">
    <source>
        <dbReference type="Pfam" id="PF14690"/>
    </source>
</evidence>
<dbReference type="InterPro" id="IPR029261">
    <property type="entry name" value="Transposase_Znf"/>
</dbReference>
<proteinExistence type="predicted"/>
<feature type="domain" description="Transposase IS204/IS1001/IS1096/IS1165 zinc-finger" evidence="1">
    <location>
        <begin position="37"/>
        <end position="81"/>
    </location>
</feature>
<dbReference type="Proteomes" id="UP000430634">
    <property type="component" value="Unassembled WGS sequence"/>
</dbReference>
<reference evidence="2 3" key="1">
    <citation type="submission" date="2019-11" db="EMBL/GenBank/DDBJ databases">
        <title>Type strains purchased from KCTC, JCM and DSMZ.</title>
        <authorList>
            <person name="Lu H."/>
        </authorList>
    </citation>
    <scope>NUCLEOTIDE SEQUENCE [LARGE SCALE GENOMIC DNA]</scope>
    <source>
        <strain evidence="2 3">KCTC 52429</strain>
    </source>
</reference>
<evidence type="ECO:0000313" key="3">
    <source>
        <dbReference type="Proteomes" id="UP000430634"/>
    </source>
</evidence>
<dbReference type="RefSeq" id="WP_170300291.1">
    <property type="nucleotide sequence ID" value="NZ_WNKZ01000259.1"/>
</dbReference>
<protein>
    <submittedName>
        <fullName evidence="2">ISL3 family transposase</fullName>
    </submittedName>
</protein>
<dbReference type="EMBL" id="WNKZ01000259">
    <property type="protein sequence ID" value="MTV56532.1"/>
    <property type="molecule type" value="Genomic_DNA"/>
</dbReference>
<accession>A0A6I3T826</accession>
<dbReference type="Pfam" id="PF14690">
    <property type="entry name" value="Zn_ribbon_ISL3"/>
    <property type="match status" value="1"/>
</dbReference>
<gene>
    <name evidence="2" type="ORF">GM672_27895</name>
</gene>